<feature type="transmembrane region" description="Helical" evidence="1">
    <location>
        <begin position="237"/>
        <end position="258"/>
    </location>
</feature>
<accession>A0A6A8KJQ9</accession>
<feature type="transmembrane region" description="Helical" evidence="1">
    <location>
        <begin position="65"/>
        <end position="90"/>
    </location>
</feature>
<reference evidence="2 3" key="1">
    <citation type="journal article" date="2019" name="Nat. Med.">
        <title>A library of human gut bacterial isolates paired with longitudinal multiomics data enables mechanistic microbiome research.</title>
        <authorList>
            <person name="Poyet M."/>
            <person name="Groussin M."/>
            <person name="Gibbons S.M."/>
            <person name="Avila-Pacheco J."/>
            <person name="Jiang X."/>
            <person name="Kearney S.M."/>
            <person name="Perrotta A.R."/>
            <person name="Berdy B."/>
            <person name="Zhao S."/>
            <person name="Lieberman T.D."/>
            <person name="Swanson P.K."/>
            <person name="Smith M."/>
            <person name="Roesemann S."/>
            <person name="Alexander J.E."/>
            <person name="Rich S.A."/>
            <person name="Livny J."/>
            <person name="Vlamakis H."/>
            <person name="Clish C."/>
            <person name="Bullock K."/>
            <person name="Deik A."/>
            <person name="Scott J."/>
            <person name="Pierce K.A."/>
            <person name="Xavier R.J."/>
            <person name="Alm E.J."/>
        </authorList>
    </citation>
    <scope>NUCLEOTIDE SEQUENCE [LARGE SCALE GENOMIC DNA]</scope>
    <source>
        <strain evidence="2 3">BIOML-B9</strain>
    </source>
</reference>
<evidence type="ECO:0000313" key="3">
    <source>
        <dbReference type="Proteomes" id="UP000477010"/>
    </source>
</evidence>
<protein>
    <submittedName>
        <fullName evidence="2">Uncharacterized protein</fullName>
    </submittedName>
</protein>
<sequence>MEEVKKVPDEETGGGRQNTMKILDKREEAWEEKKKSDGWNGYHVLFTETTQFLIIWEDMKKKLKIAYFATLAFLILFVVCLGGAGIWNFIESALLSAVVPIIYGLFCRDDIYLKVFDPARDQGALYLPEEMTWEEAVDVIRRGFAAPEVEQITDTADTVVFHSKKYGAYQVQNTENGLKLSILSVPSKKEENKSRYYLFGNMIYSQIISLLYPEMLSAVQVEQEKKAVHGYLKQKKIINLVATIAVIVVIAAVASGGFNMDSIKSCGLSDSQMPSIFSADATLDEIFDTYFDDSKWDNYKEDGKKIVTYTGDRVVESGRTLRFTFYFVLNSDDTFNLDHVTSNGTELDWLQEMIILNMLNEYYLGMNKTTSTSVATRVESEVAVSDNTVWNDSENSTSDYTEEDSDDEYAYISGADKVIDEVCGTVWDGWENDDPDHPELDEITYGMVMDYLFEDSTYYSWYYDDTTGNVIMEGTYTTFDYTMGMADEPTACDVKLTFTVDNDGNWFVSDYSGDEFDTADEFLQVAYDFYYEGNRLL</sequence>
<keyword evidence="1" id="KW-1133">Transmembrane helix</keyword>
<evidence type="ECO:0000256" key="1">
    <source>
        <dbReference type="SAM" id="Phobius"/>
    </source>
</evidence>
<evidence type="ECO:0000313" key="2">
    <source>
        <dbReference type="EMBL" id="MSC82199.1"/>
    </source>
</evidence>
<name>A0A6A8KJQ9_9FIRM</name>
<dbReference type="EMBL" id="WKQE01000047">
    <property type="protein sequence ID" value="MSC82199.1"/>
    <property type="molecule type" value="Genomic_DNA"/>
</dbReference>
<keyword evidence="1" id="KW-0472">Membrane</keyword>
<comment type="caution">
    <text evidence="2">The sequence shown here is derived from an EMBL/GenBank/DDBJ whole genome shotgun (WGS) entry which is preliminary data.</text>
</comment>
<dbReference type="RefSeq" id="WP_154244701.1">
    <property type="nucleotide sequence ID" value="NZ_WKPZ01000046.1"/>
</dbReference>
<gene>
    <name evidence="2" type="ORF">GKD85_15640</name>
</gene>
<dbReference type="AlphaFoldDB" id="A0A6A8KJQ9"/>
<organism evidence="2 3">
    <name type="scientific">Faecalibacterium prausnitzii</name>
    <dbReference type="NCBI Taxonomy" id="853"/>
    <lineage>
        <taxon>Bacteria</taxon>
        <taxon>Bacillati</taxon>
        <taxon>Bacillota</taxon>
        <taxon>Clostridia</taxon>
        <taxon>Eubacteriales</taxon>
        <taxon>Oscillospiraceae</taxon>
        <taxon>Faecalibacterium</taxon>
    </lineage>
</organism>
<dbReference type="Proteomes" id="UP000477010">
    <property type="component" value="Unassembled WGS sequence"/>
</dbReference>
<keyword evidence="1" id="KW-0812">Transmembrane</keyword>
<proteinExistence type="predicted"/>